<gene>
    <name evidence="3" type="ORF">OJ997_02310</name>
</gene>
<evidence type="ECO:0000313" key="4">
    <source>
        <dbReference type="Proteomes" id="UP001147653"/>
    </source>
</evidence>
<feature type="chain" id="PRO_5040908273" description="ScyD/ScyE family protein" evidence="2">
    <location>
        <begin position="22"/>
        <end position="537"/>
    </location>
</feature>
<feature type="region of interest" description="Disordered" evidence="1">
    <location>
        <begin position="377"/>
        <end position="406"/>
    </location>
</feature>
<dbReference type="Proteomes" id="UP001147653">
    <property type="component" value="Unassembled WGS sequence"/>
</dbReference>
<dbReference type="AlphaFoldDB" id="A0A9X3N3U8"/>
<reference evidence="3" key="1">
    <citation type="submission" date="2022-10" db="EMBL/GenBank/DDBJ databases">
        <title>The WGS of Solirubrobacter phytolaccae KCTC 29190.</title>
        <authorList>
            <person name="Jiang Z."/>
        </authorList>
    </citation>
    <scope>NUCLEOTIDE SEQUENCE</scope>
    <source>
        <strain evidence="3">KCTC 29190</strain>
    </source>
</reference>
<sequence length="537" mass="54336">MRAMFVVAALGLAVATPAAHADVTTQYFALPAGIASTTGALEVTPDGNVFFGGSDNTEEPPIGRVNTAQVTPGTSTGITGLKTPDAEGCCSSQLRDMTWSAKDARLYFTRSDRTVGKLVGDTVTLGTVPVAPWGIAAAPGGGAWMAEYSAGPGTADPFQRLGSRMAFVAPDLTLGELPSLQTYTGTYYSIRFDALPRGVTVAPDGTPWFTQANPGNAGYRVAKVTGGSYVEYDAPCGAGSPCSGSHTGTGLTDVAVAPDGAVWYTNELKRAVTRMVPGASQVEYPLDAMGLVGGIPRSIAVGADGGLWLAVGGAASANAIVRVDAVSLQATLYRLGSANAPLNAVPDTARGTVWFVGGAGAGGTAIGRLVGLEGIAPPTGGGGGGGGPETGGEGTVVTPPGTAPTPTTTTVLTGGTVATASVSKPSVKGDSITANQICVGPPQDKCSLVYLVQTREYVKGFPGAHSSAAKLTTIGKATVTLNGGQSKKVTIKLNSKGKKLRKKLKSFKATLTVTQTVKGTKKPKQVLKKNVTFKRGG</sequence>
<comment type="caution">
    <text evidence="3">The sequence shown here is derived from an EMBL/GenBank/DDBJ whole genome shotgun (WGS) entry which is preliminary data.</text>
</comment>
<dbReference type="Pfam" id="PF24684">
    <property type="entry name" value="Vgb_lyase"/>
    <property type="match status" value="1"/>
</dbReference>
<evidence type="ECO:0000256" key="2">
    <source>
        <dbReference type="SAM" id="SignalP"/>
    </source>
</evidence>
<dbReference type="SUPFAM" id="SSF63829">
    <property type="entry name" value="Calcium-dependent phosphotriesterase"/>
    <property type="match status" value="2"/>
</dbReference>
<feature type="compositionally biased region" description="Gly residues" evidence="1">
    <location>
        <begin position="379"/>
        <end position="394"/>
    </location>
</feature>
<evidence type="ECO:0000256" key="1">
    <source>
        <dbReference type="SAM" id="MobiDB-lite"/>
    </source>
</evidence>
<dbReference type="Gene3D" id="2.130.10.10">
    <property type="entry name" value="YVTN repeat-like/Quinoprotein amine dehydrogenase"/>
    <property type="match status" value="2"/>
</dbReference>
<keyword evidence="4" id="KW-1185">Reference proteome</keyword>
<feature type="compositionally biased region" description="Low complexity" evidence="1">
    <location>
        <begin position="395"/>
        <end position="406"/>
    </location>
</feature>
<dbReference type="EMBL" id="JAPDDP010000003">
    <property type="protein sequence ID" value="MDA0179114.1"/>
    <property type="molecule type" value="Genomic_DNA"/>
</dbReference>
<organism evidence="3 4">
    <name type="scientific">Solirubrobacter phytolaccae</name>
    <dbReference type="NCBI Taxonomy" id="1404360"/>
    <lineage>
        <taxon>Bacteria</taxon>
        <taxon>Bacillati</taxon>
        <taxon>Actinomycetota</taxon>
        <taxon>Thermoleophilia</taxon>
        <taxon>Solirubrobacterales</taxon>
        <taxon>Solirubrobacteraceae</taxon>
        <taxon>Solirubrobacter</taxon>
    </lineage>
</organism>
<keyword evidence="2" id="KW-0732">Signal</keyword>
<name>A0A9X3N3U8_9ACTN</name>
<dbReference type="RefSeq" id="WP_270023380.1">
    <property type="nucleotide sequence ID" value="NZ_JAPDDP010000003.1"/>
</dbReference>
<dbReference type="PANTHER" id="PTHR40274">
    <property type="entry name" value="VIRGINIAMYCIN B LYASE"/>
    <property type="match status" value="1"/>
</dbReference>
<protein>
    <recommendedName>
        <fullName evidence="5">ScyD/ScyE family protein</fullName>
    </recommendedName>
</protein>
<accession>A0A9X3N3U8</accession>
<dbReference type="InterPro" id="IPR015943">
    <property type="entry name" value="WD40/YVTN_repeat-like_dom_sf"/>
</dbReference>
<dbReference type="PANTHER" id="PTHR40274:SF3">
    <property type="entry name" value="VIRGINIAMYCIN B LYASE"/>
    <property type="match status" value="1"/>
</dbReference>
<feature type="signal peptide" evidence="2">
    <location>
        <begin position="1"/>
        <end position="21"/>
    </location>
</feature>
<evidence type="ECO:0000313" key="3">
    <source>
        <dbReference type="EMBL" id="MDA0179114.1"/>
    </source>
</evidence>
<evidence type="ECO:0008006" key="5">
    <source>
        <dbReference type="Google" id="ProtNLM"/>
    </source>
</evidence>
<dbReference type="InterPro" id="IPR051344">
    <property type="entry name" value="Vgb"/>
</dbReference>
<proteinExistence type="predicted"/>